<name>A0A255XLM8_9PROT</name>
<dbReference type="PANTHER" id="PTHR38442:SF1">
    <property type="entry name" value="INNER MEMBRANE PROTEIN"/>
    <property type="match status" value="1"/>
</dbReference>
<dbReference type="OrthoDB" id="9769590at2"/>
<keyword evidence="2" id="KW-1185">Reference proteome</keyword>
<evidence type="ECO:0008006" key="3">
    <source>
        <dbReference type="Google" id="ProtNLM"/>
    </source>
</evidence>
<dbReference type="PANTHER" id="PTHR38442">
    <property type="entry name" value="INNER MEMBRANE PROTEIN-RELATED"/>
    <property type="match status" value="1"/>
</dbReference>
<dbReference type="Pfam" id="PF04286">
    <property type="entry name" value="DUF445"/>
    <property type="match status" value="1"/>
</dbReference>
<evidence type="ECO:0000313" key="2">
    <source>
        <dbReference type="Proteomes" id="UP000216361"/>
    </source>
</evidence>
<dbReference type="InterPro" id="IPR007383">
    <property type="entry name" value="DUF445"/>
</dbReference>
<accession>A0A255XLM8</accession>
<dbReference type="Proteomes" id="UP000216361">
    <property type="component" value="Unassembled WGS sequence"/>
</dbReference>
<dbReference type="AlphaFoldDB" id="A0A255XLM8"/>
<protein>
    <recommendedName>
        <fullName evidence="3">DUF445 domain-containing protein</fullName>
    </recommendedName>
</protein>
<dbReference type="EMBL" id="NOXS01000034">
    <property type="protein sequence ID" value="OYQ17294.1"/>
    <property type="molecule type" value="Genomic_DNA"/>
</dbReference>
<reference evidence="1 2" key="1">
    <citation type="submission" date="2017-07" db="EMBL/GenBank/DDBJ databases">
        <title>Elstera cyanobacteriorum sp. nov., a novel bacterium isolated from cyanobacterial aggregates in a eutrophic lake.</title>
        <authorList>
            <person name="Cai H."/>
        </authorList>
    </citation>
    <scope>NUCLEOTIDE SEQUENCE [LARGE SCALE GENOMIC DNA]</scope>
    <source>
        <strain evidence="1 2">TH019</strain>
    </source>
</reference>
<dbReference type="GO" id="GO:0005886">
    <property type="term" value="C:plasma membrane"/>
    <property type="evidence" value="ECO:0007669"/>
    <property type="project" value="TreeGrafter"/>
</dbReference>
<gene>
    <name evidence="1" type="ORF">CHR90_15090</name>
</gene>
<dbReference type="RefSeq" id="WP_094409905.1">
    <property type="nucleotide sequence ID" value="NZ_BMJZ01000005.1"/>
</dbReference>
<sequence length="423" mass="45081">MSGIRWAAHGLLVGSATAFIGLSLWPQPPVWGLALRAMAEAATVGALADWFAVTALFRRPLGLPIPHTALLPRNKARIGKRLGGFVSDKFLDPETLARRVTGADVPTRLADLLTRADVRAGLSRAVDGLLGEAEIALQGAGVKAGAKAEIHRLLDGIDLAPLARDGLFTFLHEGHYLPLLDRVAAWGEAQLIAERPRIEAFLRDRVVAYLADKLDSGVTRLLGIDPTSLADGAIARRVGDALAEAILADATARLAQLRTPGSELAQQVHATLLQQAHRVTEGPDWAATFAGLKRHLLAPERFDPAFDGLWAQTTATITAARPRLQAGLLTVIDTQIGRLRTDEALRAAVTAQAEALVRGMIADARPLAADHIAATVTGWDDAAVTAELERAVGRDLQFIRINGTIVGGVAGLALFLIDRYWLG</sequence>
<organism evidence="1 2">
    <name type="scientific">Elstera cyanobacteriorum</name>
    <dbReference type="NCBI Taxonomy" id="2022747"/>
    <lineage>
        <taxon>Bacteria</taxon>
        <taxon>Pseudomonadati</taxon>
        <taxon>Pseudomonadota</taxon>
        <taxon>Alphaproteobacteria</taxon>
        <taxon>Rhodospirillales</taxon>
        <taxon>Rhodospirillaceae</taxon>
        <taxon>Elstera</taxon>
    </lineage>
</organism>
<proteinExistence type="predicted"/>
<evidence type="ECO:0000313" key="1">
    <source>
        <dbReference type="EMBL" id="OYQ17294.1"/>
    </source>
</evidence>
<comment type="caution">
    <text evidence="1">The sequence shown here is derived from an EMBL/GenBank/DDBJ whole genome shotgun (WGS) entry which is preliminary data.</text>
</comment>